<dbReference type="SUPFAM" id="SSF54928">
    <property type="entry name" value="RNA-binding domain, RBD"/>
    <property type="match status" value="1"/>
</dbReference>
<dbReference type="eggNOG" id="ENOG502QXR7">
    <property type="taxonomic scope" value="Eukaryota"/>
</dbReference>
<evidence type="ECO:0000256" key="2">
    <source>
        <dbReference type="SAM" id="MobiDB-lite"/>
    </source>
</evidence>
<dbReference type="CDD" id="cd00590">
    <property type="entry name" value="RRM_SF"/>
    <property type="match status" value="1"/>
</dbReference>
<dbReference type="HOGENOM" id="CLU_956710_0_0_1"/>
<protein>
    <recommendedName>
        <fullName evidence="3">RRM domain-containing protein</fullName>
    </recommendedName>
</protein>
<dbReference type="Pfam" id="PF00076">
    <property type="entry name" value="RRM_1"/>
    <property type="match status" value="1"/>
</dbReference>
<dbReference type="InterPro" id="IPR012677">
    <property type="entry name" value="Nucleotide-bd_a/b_plait_sf"/>
</dbReference>
<evidence type="ECO:0000313" key="5">
    <source>
        <dbReference type="Proteomes" id="UP000002499"/>
    </source>
</evidence>
<feature type="region of interest" description="Disordered" evidence="2">
    <location>
        <begin position="47"/>
        <end position="76"/>
    </location>
</feature>
<keyword evidence="5" id="KW-1185">Reference proteome</keyword>
<feature type="compositionally biased region" description="Basic and acidic residues" evidence="2">
    <location>
        <begin position="201"/>
        <end position="211"/>
    </location>
</feature>
<reference evidence="4 5" key="1">
    <citation type="journal article" date="2011" name="PLoS Genet.">
        <title>Genome sequencing and comparative transcriptomics of the model entomopathogenic fungi Metarhizium anisopliae and M. acridum.</title>
        <authorList>
            <person name="Gao Q."/>
            <person name="Jin K."/>
            <person name="Ying S.H."/>
            <person name="Zhang Y."/>
            <person name="Xiao G."/>
            <person name="Shang Y."/>
            <person name="Duan Z."/>
            <person name="Hu X."/>
            <person name="Xie X.Q."/>
            <person name="Zhou G."/>
            <person name="Peng G."/>
            <person name="Luo Z."/>
            <person name="Huang W."/>
            <person name="Wang B."/>
            <person name="Fang W."/>
            <person name="Wang S."/>
            <person name="Zhong Y."/>
            <person name="Ma L.J."/>
            <person name="St Leger R.J."/>
            <person name="Zhao G.P."/>
            <person name="Pei Y."/>
            <person name="Feng M.G."/>
            <person name="Xia Y."/>
            <person name="Wang C."/>
        </authorList>
    </citation>
    <scope>NUCLEOTIDE SEQUENCE [LARGE SCALE GENOMIC DNA]</scope>
    <source>
        <strain evidence="4 5">CQMa 102</strain>
    </source>
</reference>
<feature type="compositionally biased region" description="Low complexity" evidence="2">
    <location>
        <begin position="251"/>
        <end position="263"/>
    </location>
</feature>
<dbReference type="EMBL" id="GL698487">
    <property type="protein sequence ID" value="EFY90740.1"/>
    <property type="molecule type" value="Genomic_DNA"/>
</dbReference>
<feature type="compositionally biased region" description="Low complexity" evidence="2">
    <location>
        <begin position="50"/>
        <end position="74"/>
    </location>
</feature>
<dbReference type="KEGG" id="maw:19247414"/>
<evidence type="ECO:0000313" key="4">
    <source>
        <dbReference type="EMBL" id="EFY90740.1"/>
    </source>
</evidence>
<dbReference type="Proteomes" id="UP000002499">
    <property type="component" value="Unassembled WGS sequence"/>
</dbReference>
<dbReference type="GeneID" id="19247414"/>
<organism evidence="5">
    <name type="scientific">Metarhizium acridum (strain CQMa 102)</name>
    <dbReference type="NCBI Taxonomy" id="655827"/>
    <lineage>
        <taxon>Eukaryota</taxon>
        <taxon>Fungi</taxon>
        <taxon>Dikarya</taxon>
        <taxon>Ascomycota</taxon>
        <taxon>Pezizomycotina</taxon>
        <taxon>Sordariomycetes</taxon>
        <taxon>Hypocreomycetidae</taxon>
        <taxon>Hypocreales</taxon>
        <taxon>Clavicipitaceae</taxon>
        <taxon>Metarhizium</taxon>
    </lineage>
</organism>
<dbReference type="PROSITE" id="PS50102">
    <property type="entry name" value="RRM"/>
    <property type="match status" value="1"/>
</dbReference>
<dbReference type="InterPro" id="IPR035979">
    <property type="entry name" value="RBD_domain_sf"/>
</dbReference>
<name>E9DZQ5_METAQ</name>
<dbReference type="AlphaFoldDB" id="E9DZQ5"/>
<keyword evidence="1" id="KW-0694">RNA-binding</keyword>
<feature type="domain" description="RRM" evidence="3">
    <location>
        <begin position="114"/>
        <end position="197"/>
    </location>
</feature>
<dbReference type="InterPro" id="IPR000504">
    <property type="entry name" value="RRM_dom"/>
</dbReference>
<feature type="region of interest" description="Disordered" evidence="2">
    <location>
        <begin position="196"/>
        <end position="291"/>
    </location>
</feature>
<feature type="compositionally biased region" description="Basic and acidic residues" evidence="2">
    <location>
        <begin position="218"/>
        <end position="244"/>
    </location>
</feature>
<dbReference type="OrthoDB" id="610462at2759"/>
<dbReference type="GO" id="GO:0003723">
    <property type="term" value="F:RNA binding"/>
    <property type="evidence" value="ECO:0007669"/>
    <property type="project" value="UniProtKB-UniRule"/>
</dbReference>
<dbReference type="STRING" id="655827.E9DZQ5"/>
<dbReference type="SMART" id="SM00360">
    <property type="entry name" value="RRM"/>
    <property type="match status" value="1"/>
</dbReference>
<gene>
    <name evidence="4" type="ORF">MAC_03103</name>
</gene>
<feature type="compositionally biased region" description="Basic residues" evidence="2">
    <location>
        <begin position="282"/>
        <end position="291"/>
    </location>
</feature>
<accession>E9DZQ5</accession>
<evidence type="ECO:0000259" key="3">
    <source>
        <dbReference type="PROSITE" id="PS50102"/>
    </source>
</evidence>
<proteinExistence type="predicted"/>
<evidence type="ECO:0000256" key="1">
    <source>
        <dbReference type="PROSITE-ProRule" id="PRU00176"/>
    </source>
</evidence>
<dbReference type="InParanoid" id="E9DZQ5"/>
<dbReference type="Gene3D" id="3.30.70.330">
    <property type="match status" value="1"/>
</dbReference>
<sequence>MAYGGMLVLDPYTTMAESYNTISAMRNHTLTYTPGFGYYEPLPETGPMPSGRYSGNSQYGGSQSADSQHASSHQTYASTHFRTSLGTLDYTPSMGGPKFGDTRQRLGYTAEKPCKVVVTSIQHKARQSEVANWIRHQVGEYSLAITGIDIPLVEPKGRIRGHAFITLTNPTAAEAAVRILDQKLFQGRVVSTKLTTEGVTDAERSKAAKDPRSRHHRSESSKETGRSTRQLDKSHRDDANDQKPRSRTFHSSPSPSTRDSSTSKATEDTIKSTGPVIAHGSSTRKKTMKEK</sequence>